<sequence>LAALLPALLLPPLVSACPRIVIKNGKATRASGHYSKYYATCDEGYRLNGPYVLICDEHDKWSTIPTCDLITTPAPPTTTPLTTTPLTTTPLTTTPLTTTPLTTTPLTTTPLTTTPLTTTPLTTTPLTTTSVTEPLPTPDNQTELYIPNGRIIAGPKPPYLIGDNVTIQCYPGFTMYGEPRIQYIGGNQWEPGIPSCRLNVFAIIIISGTLIGAVSLASFRAYKKYFPHEVVPATDDGAEASKNWPLKMFSGLRRSVL</sequence>
<feature type="signal peptide" evidence="8">
    <location>
        <begin position="1"/>
        <end position="16"/>
    </location>
</feature>
<dbReference type="PROSITE" id="PS50923">
    <property type="entry name" value="SUSHI"/>
    <property type="match status" value="2"/>
</dbReference>
<dbReference type="InterPro" id="IPR000436">
    <property type="entry name" value="Sushi_SCR_CCP_dom"/>
</dbReference>
<keyword evidence="2" id="KW-0677">Repeat</keyword>
<evidence type="ECO:0000313" key="10">
    <source>
        <dbReference type="Proteomes" id="UP000189705"/>
    </source>
</evidence>
<evidence type="ECO:0000259" key="9">
    <source>
        <dbReference type="PROSITE" id="PS50923"/>
    </source>
</evidence>
<dbReference type="PANTHER" id="PTHR19325:SF560">
    <property type="entry name" value="SUSHI, VON WILLEBRAND FACTOR TYPE A, EGF AND PENTRAXIN DOMAIN-CONTAINING PROTEIN 1"/>
    <property type="match status" value="1"/>
</dbReference>
<dbReference type="InParanoid" id="A0A3Q0H9J4"/>
<keyword evidence="3 5" id="KW-1015">Disulfide bond</keyword>
<keyword evidence="7" id="KW-0472">Membrane</keyword>
<name>A0A3Q0H9J4_ALLSI</name>
<keyword evidence="7" id="KW-1133">Transmembrane helix</keyword>
<dbReference type="InterPro" id="IPR050350">
    <property type="entry name" value="Compl-Cell_Adhes-Reg"/>
</dbReference>
<evidence type="ECO:0000256" key="7">
    <source>
        <dbReference type="SAM" id="Phobius"/>
    </source>
</evidence>
<evidence type="ECO:0000256" key="2">
    <source>
        <dbReference type="ARBA" id="ARBA00022737"/>
    </source>
</evidence>
<gene>
    <name evidence="11" type="primary">LOC112551531</name>
</gene>
<feature type="region of interest" description="Disordered" evidence="6">
    <location>
        <begin position="72"/>
        <end position="140"/>
    </location>
</feature>
<dbReference type="RefSeq" id="XP_025068739.1">
    <property type="nucleotide sequence ID" value="XM_025212954.1"/>
</dbReference>
<feature type="domain" description="Sushi" evidence="9">
    <location>
        <begin position="133"/>
        <end position="198"/>
    </location>
</feature>
<dbReference type="PANTHER" id="PTHR19325">
    <property type="entry name" value="COMPLEMENT COMPONENT-RELATED SUSHI DOMAIN-CONTAINING"/>
    <property type="match status" value="1"/>
</dbReference>
<comment type="caution">
    <text evidence="5">Lacks conserved residue(s) required for the propagation of feature annotation.</text>
</comment>
<feature type="transmembrane region" description="Helical" evidence="7">
    <location>
        <begin position="200"/>
        <end position="219"/>
    </location>
</feature>
<feature type="disulfide bond" evidence="5">
    <location>
        <begin position="169"/>
        <end position="196"/>
    </location>
</feature>
<evidence type="ECO:0000256" key="4">
    <source>
        <dbReference type="ARBA" id="ARBA00023180"/>
    </source>
</evidence>
<dbReference type="Proteomes" id="UP000189705">
    <property type="component" value="Unplaced"/>
</dbReference>
<reference evidence="11" key="1">
    <citation type="submission" date="2025-08" db="UniProtKB">
        <authorList>
            <consortium name="RefSeq"/>
        </authorList>
    </citation>
    <scope>IDENTIFICATION</scope>
</reference>
<evidence type="ECO:0000256" key="5">
    <source>
        <dbReference type="PROSITE-ProRule" id="PRU00302"/>
    </source>
</evidence>
<evidence type="ECO:0000256" key="1">
    <source>
        <dbReference type="ARBA" id="ARBA00022659"/>
    </source>
</evidence>
<dbReference type="CDD" id="cd00033">
    <property type="entry name" value="CCP"/>
    <property type="match status" value="2"/>
</dbReference>
<feature type="compositionally biased region" description="Low complexity" evidence="6">
    <location>
        <begin position="79"/>
        <end position="134"/>
    </location>
</feature>
<accession>A0A3Q0H9J4</accession>
<keyword evidence="10" id="KW-1185">Reference proteome</keyword>
<keyword evidence="4" id="KW-0325">Glycoprotein</keyword>
<dbReference type="SUPFAM" id="SSF57535">
    <property type="entry name" value="Complement control module/SCR domain"/>
    <property type="match status" value="2"/>
</dbReference>
<feature type="chain" id="PRO_5018276594" evidence="8">
    <location>
        <begin position="17"/>
        <end position="257"/>
    </location>
</feature>
<dbReference type="AlphaFoldDB" id="A0A3Q0H9J4"/>
<evidence type="ECO:0000256" key="3">
    <source>
        <dbReference type="ARBA" id="ARBA00023157"/>
    </source>
</evidence>
<dbReference type="GeneID" id="112551531"/>
<evidence type="ECO:0000256" key="8">
    <source>
        <dbReference type="SAM" id="SignalP"/>
    </source>
</evidence>
<evidence type="ECO:0000256" key="6">
    <source>
        <dbReference type="SAM" id="MobiDB-lite"/>
    </source>
</evidence>
<feature type="non-terminal residue" evidence="11">
    <location>
        <position position="1"/>
    </location>
</feature>
<keyword evidence="8" id="KW-0732">Signal</keyword>
<dbReference type="KEGG" id="asn:112551531"/>
<protein>
    <submittedName>
        <fullName evidence="11">Complement receptor type 2-like</fullName>
    </submittedName>
</protein>
<proteinExistence type="predicted"/>
<feature type="domain" description="Sushi" evidence="9">
    <location>
        <begin position="15"/>
        <end position="69"/>
    </location>
</feature>
<keyword evidence="1 5" id="KW-0768">Sushi</keyword>
<dbReference type="InterPro" id="IPR035976">
    <property type="entry name" value="Sushi/SCR/CCP_sf"/>
</dbReference>
<dbReference type="SMART" id="SM00032">
    <property type="entry name" value="CCP"/>
    <property type="match status" value="2"/>
</dbReference>
<keyword evidence="7" id="KW-0812">Transmembrane</keyword>
<organism evidence="10 11">
    <name type="scientific">Alligator sinensis</name>
    <name type="common">Chinese alligator</name>
    <dbReference type="NCBI Taxonomy" id="38654"/>
    <lineage>
        <taxon>Eukaryota</taxon>
        <taxon>Metazoa</taxon>
        <taxon>Chordata</taxon>
        <taxon>Craniata</taxon>
        <taxon>Vertebrata</taxon>
        <taxon>Euteleostomi</taxon>
        <taxon>Archelosauria</taxon>
        <taxon>Archosauria</taxon>
        <taxon>Crocodylia</taxon>
        <taxon>Alligatoridae</taxon>
        <taxon>Alligatorinae</taxon>
        <taxon>Alligator</taxon>
    </lineage>
</organism>
<evidence type="ECO:0000313" key="11">
    <source>
        <dbReference type="RefSeq" id="XP_025068739.1"/>
    </source>
</evidence>
<dbReference type="Gene3D" id="2.10.70.10">
    <property type="entry name" value="Complement Module, domain 1"/>
    <property type="match status" value="2"/>
</dbReference>
<dbReference type="Pfam" id="PF00084">
    <property type="entry name" value="Sushi"/>
    <property type="match status" value="2"/>
</dbReference>